<evidence type="ECO:0000313" key="2">
    <source>
        <dbReference type="Proteomes" id="UP000076490"/>
    </source>
</evidence>
<proteinExistence type="predicted"/>
<dbReference type="EMBL" id="LQNT01000001">
    <property type="protein sequence ID" value="KZE39866.1"/>
    <property type="molecule type" value="Genomic_DNA"/>
</dbReference>
<name>A0A163G7T6_9BACL</name>
<accession>A0A163G7T6</accession>
<evidence type="ECO:0000313" key="1">
    <source>
        <dbReference type="EMBL" id="KZE39866.1"/>
    </source>
</evidence>
<reference evidence="1 2" key="1">
    <citation type="submission" date="2016-01" db="EMBL/GenBank/DDBJ databases">
        <title>Whole genome sequencing of Bhargavaea cecembensis T14.</title>
        <authorList>
            <person name="Hong K.W."/>
        </authorList>
    </citation>
    <scope>NUCLEOTIDE SEQUENCE [LARGE SCALE GENOMIC DNA]</scope>
    <source>
        <strain evidence="1 2">T14</strain>
    </source>
</reference>
<dbReference type="Proteomes" id="UP000076490">
    <property type="component" value="Unassembled WGS sequence"/>
</dbReference>
<dbReference type="AlphaFoldDB" id="A0A163G7T6"/>
<gene>
    <name evidence="1" type="ORF">AV656_00825</name>
</gene>
<sequence length="61" mass="6862">MNPRNSCAKSGAPQKFAYESKSFAYEKWFHTAELPCATFPLYQFDSRISGKAVEKGKQIIG</sequence>
<comment type="caution">
    <text evidence="1">The sequence shown here is derived from an EMBL/GenBank/DDBJ whole genome shotgun (WGS) entry which is preliminary data.</text>
</comment>
<protein>
    <submittedName>
        <fullName evidence="1">Uncharacterized protein</fullName>
    </submittedName>
</protein>
<organism evidence="1 2">
    <name type="scientific">Bhargavaea cecembensis</name>
    <dbReference type="NCBI Taxonomy" id="394098"/>
    <lineage>
        <taxon>Bacteria</taxon>
        <taxon>Bacillati</taxon>
        <taxon>Bacillota</taxon>
        <taxon>Bacilli</taxon>
        <taxon>Bacillales</taxon>
        <taxon>Caryophanaceae</taxon>
        <taxon>Bhargavaea</taxon>
    </lineage>
</organism>